<comment type="function">
    <text evidence="9">Involved in the regulation of the intracellular balance of NAD and NADP, and is a key enzyme in the biosynthesis of NADP. Catalyzes specifically the phosphorylation on 2'-hydroxyl of the adenosine moiety of NAD to yield NADP.</text>
</comment>
<dbReference type="InterPro" id="IPR016064">
    <property type="entry name" value="NAD/diacylglycerol_kinase_sf"/>
</dbReference>
<dbReference type="AlphaFoldDB" id="A0A852R9S4"/>
<dbReference type="GO" id="GO:0003951">
    <property type="term" value="F:NAD+ kinase activity"/>
    <property type="evidence" value="ECO:0007669"/>
    <property type="project" value="UniProtKB-UniRule"/>
</dbReference>
<feature type="binding site" evidence="9">
    <location>
        <position position="181"/>
    </location>
    <ligand>
        <name>NAD(+)</name>
        <dbReference type="ChEBI" id="CHEBI:57540"/>
    </ligand>
</feature>
<dbReference type="FunFam" id="2.60.200.30:FF:000007">
    <property type="entry name" value="NAD kinase"/>
    <property type="match status" value="1"/>
</dbReference>
<proteinExistence type="inferred from homology"/>
<dbReference type="PANTHER" id="PTHR20275:SF0">
    <property type="entry name" value="NAD KINASE"/>
    <property type="match status" value="1"/>
</dbReference>
<dbReference type="Pfam" id="PF20143">
    <property type="entry name" value="NAD_kinase_C"/>
    <property type="match status" value="1"/>
</dbReference>
<accession>A0A852R9S4</accession>
<organism evidence="11 12">
    <name type="scientific">Leucobacter aridicollis</name>
    <dbReference type="NCBI Taxonomy" id="283878"/>
    <lineage>
        <taxon>Bacteria</taxon>
        <taxon>Bacillati</taxon>
        <taxon>Actinomycetota</taxon>
        <taxon>Actinomycetes</taxon>
        <taxon>Micrococcales</taxon>
        <taxon>Microbacteriaceae</taxon>
        <taxon>Leucobacter</taxon>
    </lineage>
</organism>
<evidence type="ECO:0000256" key="10">
    <source>
        <dbReference type="SAM" id="MobiDB-lite"/>
    </source>
</evidence>
<comment type="caution">
    <text evidence="11">The sequence shown here is derived from an EMBL/GenBank/DDBJ whole genome shotgun (WGS) entry which is preliminary data.</text>
</comment>
<sequence length="327" mass="34409">MTVSAQDRCMLIVSHTYRTEAIEATAAVVDALIAAGVVPVLGAADRAEFAPHMDVTRTAVLGDEVPLSQLEAAFVLGGDGTILRAAEMLHGSACPIAGVNLGHVGFLAEMESFDLGFTVEQVLAGNYTVDERLTLDVRAELNGEVLAETWALNEATVEKRRRMLEVSVGIDDHPVSVFACDGVVLATPTGSTAYAFSAGGPIVWPSVQALLMVPIAAHALFNKPLVAGPDSELTVRILPENIGPGVMWCDGRRRTELPAGSVVTVRRSPETVRIARLNEAPFSERLVRKFDLPVSGWRGDRNGNGRSGGASAAATRADDGTNGGGEA</sequence>
<keyword evidence="4 9" id="KW-0418">Kinase</keyword>
<evidence type="ECO:0000256" key="1">
    <source>
        <dbReference type="ARBA" id="ARBA00022490"/>
    </source>
</evidence>
<evidence type="ECO:0000313" key="11">
    <source>
        <dbReference type="EMBL" id="NYD25650.1"/>
    </source>
</evidence>
<comment type="caution">
    <text evidence="9">Lacks conserved residue(s) required for the propagation of feature annotation.</text>
</comment>
<dbReference type="InterPro" id="IPR017438">
    <property type="entry name" value="ATP-NAD_kinase_N"/>
</dbReference>
<dbReference type="InterPro" id="IPR002504">
    <property type="entry name" value="NADK"/>
</dbReference>
<feature type="binding site" evidence="9">
    <location>
        <position position="216"/>
    </location>
    <ligand>
        <name>NAD(+)</name>
        <dbReference type="ChEBI" id="CHEBI:57540"/>
    </ligand>
</feature>
<keyword evidence="1 9" id="KW-0963">Cytoplasm</keyword>
<keyword evidence="6 9" id="KW-0521">NADP</keyword>
<keyword evidence="3 9" id="KW-0547">Nucleotide-binding</keyword>
<dbReference type="GO" id="GO:0019674">
    <property type="term" value="P:NAD+ metabolic process"/>
    <property type="evidence" value="ECO:0007669"/>
    <property type="project" value="InterPro"/>
</dbReference>
<comment type="catalytic activity">
    <reaction evidence="8 9">
        <text>NAD(+) + ATP = ADP + NADP(+) + H(+)</text>
        <dbReference type="Rhea" id="RHEA:18629"/>
        <dbReference type="ChEBI" id="CHEBI:15378"/>
        <dbReference type="ChEBI" id="CHEBI:30616"/>
        <dbReference type="ChEBI" id="CHEBI:57540"/>
        <dbReference type="ChEBI" id="CHEBI:58349"/>
        <dbReference type="ChEBI" id="CHEBI:456216"/>
        <dbReference type="EC" id="2.7.1.23"/>
    </reaction>
</comment>
<dbReference type="NCBIfam" id="NF002892">
    <property type="entry name" value="PRK03372.1"/>
    <property type="match status" value="1"/>
</dbReference>
<dbReference type="HAMAP" id="MF_00361">
    <property type="entry name" value="NAD_kinase"/>
    <property type="match status" value="1"/>
</dbReference>
<dbReference type="Proteomes" id="UP000586095">
    <property type="component" value="Unassembled WGS sequence"/>
</dbReference>
<dbReference type="GO" id="GO:0006741">
    <property type="term" value="P:NADP+ biosynthetic process"/>
    <property type="evidence" value="ECO:0007669"/>
    <property type="project" value="UniProtKB-UniRule"/>
</dbReference>
<dbReference type="InterPro" id="IPR017437">
    <property type="entry name" value="ATP-NAD_kinase_PpnK-typ_C"/>
</dbReference>
<keyword evidence="5 9" id="KW-0067">ATP-binding</keyword>
<protein>
    <recommendedName>
        <fullName evidence="9">NAD kinase</fullName>
        <ecNumber evidence="9">2.7.1.23</ecNumber>
    </recommendedName>
    <alternativeName>
        <fullName evidence="9">ATP-dependent NAD kinase</fullName>
    </alternativeName>
</protein>
<evidence type="ECO:0000256" key="6">
    <source>
        <dbReference type="ARBA" id="ARBA00022857"/>
    </source>
</evidence>
<dbReference type="RefSeq" id="WP_307814645.1">
    <property type="nucleotide sequence ID" value="NZ_BAAALZ010000002.1"/>
</dbReference>
<evidence type="ECO:0000256" key="5">
    <source>
        <dbReference type="ARBA" id="ARBA00022840"/>
    </source>
</evidence>
<evidence type="ECO:0000313" key="12">
    <source>
        <dbReference type="Proteomes" id="UP000586095"/>
    </source>
</evidence>
<evidence type="ECO:0000256" key="9">
    <source>
        <dbReference type="HAMAP-Rule" id="MF_00361"/>
    </source>
</evidence>
<dbReference type="SUPFAM" id="SSF111331">
    <property type="entry name" value="NAD kinase/diacylglycerol kinase-like"/>
    <property type="match status" value="1"/>
</dbReference>
<comment type="subcellular location">
    <subcellularLocation>
        <location evidence="9">Cytoplasm</location>
    </subcellularLocation>
</comment>
<evidence type="ECO:0000256" key="7">
    <source>
        <dbReference type="ARBA" id="ARBA00023027"/>
    </source>
</evidence>
<comment type="cofactor">
    <cofactor evidence="9">
        <name>a divalent metal cation</name>
        <dbReference type="ChEBI" id="CHEBI:60240"/>
    </cofactor>
</comment>
<feature type="active site" description="Proton acceptor" evidence="9">
    <location>
        <position position="79"/>
    </location>
</feature>
<dbReference type="GO" id="GO:0005524">
    <property type="term" value="F:ATP binding"/>
    <property type="evidence" value="ECO:0007669"/>
    <property type="project" value="UniProtKB-KW"/>
</dbReference>
<keyword evidence="2 9" id="KW-0808">Transferase</keyword>
<dbReference type="EMBL" id="JACCBD010000001">
    <property type="protein sequence ID" value="NYD25650.1"/>
    <property type="molecule type" value="Genomic_DNA"/>
</dbReference>
<dbReference type="Gene3D" id="2.60.200.30">
    <property type="entry name" value="Probable inorganic polyphosphate/atp-NAD kinase, domain 2"/>
    <property type="match status" value="1"/>
</dbReference>
<evidence type="ECO:0000256" key="4">
    <source>
        <dbReference type="ARBA" id="ARBA00022777"/>
    </source>
</evidence>
<feature type="binding site" evidence="9">
    <location>
        <begin position="79"/>
        <end position="80"/>
    </location>
    <ligand>
        <name>NAD(+)</name>
        <dbReference type="ChEBI" id="CHEBI:57540"/>
    </ligand>
</feature>
<dbReference type="EC" id="2.7.1.23" evidence="9"/>
<dbReference type="Gene3D" id="3.40.50.10330">
    <property type="entry name" value="Probable inorganic polyphosphate/atp-NAD kinase, domain 1"/>
    <property type="match status" value="1"/>
</dbReference>
<keyword evidence="7 9" id="KW-0520">NAD</keyword>
<dbReference type="GO" id="GO:0046872">
    <property type="term" value="F:metal ion binding"/>
    <property type="evidence" value="ECO:0007669"/>
    <property type="project" value="UniProtKB-UniRule"/>
</dbReference>
<reference evidence="11 12" key="1">
    <citation type="submission" date="2020-07" db="EMBL/GenBank/DDBJ databases">
        <title>Sequencing the genomes of 1000 actinobacteria strains.</title>
        <authorList>
            <person name="Klenk H.-P."/>
        </authorList>
    </citation>
    <scope>NUCLEOTIDE SEQUENCE [LARGE SCALE GENOMIC DNA]</scope>
    <source>
        <strain evidence="11 12">DSM 17380</strain>
    </source>
</reference>
<evidence type="ECO:0000256" key="2">
    <source>
        <dbReference type="ARBA" id="ARBA00022679"/>
    </source>
</evidence>
<feature type="binding site" evidence="9">
    <location>
        <position position="84"/>
    </location>
    <ligand>
        <name>NAD(+)</name>
        <dbReference type="ChEBI" id="CHEBI:57540"/>
    </ligand>
</feature>
<dbReference type="GO" id="GO:0005737">
    <property type="term" value="C:cytoplasm"/>
    <property type="evidence" value="ECO:0007669"/>
    <property type="project" value="UniProtKB-SubCell"/>
</dbReference>
<evidence type="ECO:0000256" key="3">
    <source>
        <dbReference type="ARBA" id="ARBA00022741"/>
    </source>
</evidence>
<dbReference type="Pfam" id="PF01513">
    <property type="entry name" value="NAD_kinase"/>
    <property type="match status" value="1"/>
</dbReference>
<dbReference type="GO" id="GO:0051287">
    <property type="term" value="F:NAD binding"/>
    <property type="evidence" value="ECO:0007669"/>
    <property type="project" value="UniProtKB-ARBA"/>
</dbReference>
<feature type="binding site" evidence="9">
    <location>
        <begin position="192"/>
        <end position="197"/>
    </location>
    <ligand>
        <name>NAD(+)</name>
        <dbReference type="ChEBI" id="CHEBI:57540"/>
    </ligand>
</feature>
<feature type="binding site" evidence="9">
    <location>
        <begin position="153"/>
        <end position="154"/>
    </location>
    <ligand>
        <name>NAD(+)</name>
        <dbReference type="ChEBI" id="CHEBI:57540"/>
    </ligand>
</feature>
<comment type="similarity">
    <text evidence="9">Belongs to the NAD kinase family.</text>
</comment>
<keyword evidence="12" id="KW-1185">Reference proteome</keyword>
<gene>
    <name evidence="9" type="primary">nadK</name>
    <name evidence="11" type="ORF">BJ960_000453</name>
</gene>
<evidence type="ECO:0000256" key="8">
    <source>
        <dbReference type="ARBA" id="ARBA00047925"/>
    </source>
</evidence>
<feature type="region of interest" description="Disordered" evidence="10">
    <location>
        <begin position="297"/>
        <end position="327"/>
    </location>
</feature>
<dbReference type="PANTHER" id="PTHR20275">
    <property type="entry name" value="NAD KINASE"/>
    <property type="match status" value="1"/>
</dbReference>
<name>A0A852R9S4_9MICO</name>